<protein>
    <submittedName>
        <fullName evidence="7">PAS domain S-box-containing protein/diguanylate cyclase (GGDEF) domain-containing protein</fullName>
    </submittedName>
</protein>
<dbReference type="CDD" id="cd00130">
    <property type="entry name" value="PAS"/>
    <property type="match status" value="2"/>
</dbReference>
<dbReference type="InterPro" id="IPR029787">
    <property type="entry name" value="Nucleotide_cyclase"/>
</dbReference>
<dbReference type="InterPro" id="IPR013656">
    <property type="entry name" value="PAS_4"/>
</dbReference>
<keyword evidence="8" id="KW-1185">Reference proteome</keyword>
<dbReference type="InterPro" id="IPR013655">
    <property type="entry name" value="PAS_fold_3"/>
</dbReference>
<gene>
    <name evidence="7" type="ORF">B1R32_104217</name>
</gene>
<evidence type="ECO:0000259" key="2">
    <source>
        <dbReference type="PROSITE" id="PS50112"/>
    </source>
</evidence>
<evidence type="ECO:0000259" key="6">
    <source>
        <dbReference type="PROSITE" id="PS50887"/>
    </source>
</evidence>
<dbReference type="Gene3D" id="3.30.450.20">
    <property type="entry name" value="PAS domain"/>
    <property type="match status" value="2"/>
</dbReference>
<dbReference type="CDD" id="cd06225">
    <property type="entry name" value="HAMP"/>
    <property type="match status" value="1"/>
</dbReference>
<dbReference type="FunFam" id="3.30.70.270:FF:000001">
    <property type="entry name" value="Diguanylate cyclase domain protein"/>
    <property type="match status" value="1"/>
</dbReference>
<dbReference type="GO" id="GO:0003824">
    <property type="term" value="F:catalytic activity"/>
    <property type="evidence" value="ECO:0007669"/>
    <property type="project" value="UniProtKB-ARBA"/>
</dbReference>
<dbReference type="Pfam" id="PF00563">
    <property type="entry name" value="EAL"/>
    <property type="match status" value="1"/>
</dbReference>
<dbReference type="PROSITE" id="PS50887">
    <property type="entry name" value="GGDEF"/>
    <property type="match status" value="1"/>
</dbReference>
<dbReference type="InterPro" id="IPR000160">
    <property type="entry name" value="GGDEF_dom"/>
</dbReference>
<proteinExistence type="predicted"/>
<dbReference type="EMBL" id="NIGF01000004">
    <property type="protein sequence ID" value="PQV64718.1"/>
    <property type="molecule type" value="Genomic_DNA"/>
</dbReference>
<dbReference type="Pfam" id="PF08447">
    <property type="entry name" value="PAS_3"/>
    <property type="match status" value="1"/>
</dbReference>
<dbReference type="SMART" id="SM00267">
    <property type="entry name" value="GGDEF"/>
    <property type="match status" value="1"/>
</dbReference>
<evidence type="ECO:0000256" key="1">
    <source>
        <dbReference type="SAM" id="Phobius"/>
    </source>
</evidence>
<dbReference type="SUPFAM" id="SSF55785">
    <property type="entry name" value="PYP-like sensor domain (PAS domain)"/>
    <property type="match status" value="2"/>
</dbReference>
<dbReference type="Pfam" id="PF00672">
    <property type="entry name" value="HAMP"/>
    <property type="match status" value="1"/>
</dbReference>
<feature type="transmembrane region" description="Helical" evidence="1">
    <location>
        <begin position="6"/>
        <end position="26"/>
    </location>
</feature>
<dbReference type="SMART" id="SM00091">
    <property type="entry name" value="PAS"/>
    <property type="match status" value="2"/>
</dbReference>
<reference evidence="7 8" key="1">
    <citation type="journal article" date="2018" name="Syst. Appl. Microbiol.">
        <title>Abditibacterium utsteinense sp. nov., the first cultivated member of candidate phylum FBP, isolated from ice-free Antarctic soil samples.</title>
        <authorList>
            <person name="Tahon G."/>
            <person name="Tytgat B."/>
            <person name="Lebbe L."/>
            <person name="Carlier A."/>
            <person name="Willems A."/>
        </authorList>
    </citation>
    <scope>NUCLEOTIDE SEQUENCE [LARGE SCALE GENOMIC DNA]</scope>
    <source>
        <strain evidence="7 8">LMG 29911</strain>
    </source>
</reference>
<dbReference type="Gene3D" id="3.20.20.450">
    <property type="entry name" value="EAL domain"/>
    <property type="match status" value="1"/>
</dbReference>
<dbReference type="InterPro" id="IPR043128">
    <property type="entry name" value="Rev_trsase/Diguanyl_cyclase"/>
</dbReference>
<dbReference type="Pfam" id="PF00990">
    <property type="entry name" value="GGDEF"/>
    <property type="match status" value="1"/>
</dbReference>
<feature type="domain" description="EAL" evidence="4">
    <location>
        <begin position="815"/>
        <end position="1069"/>
    </location>
</feature>
<dbReference type="PROSITE" id="PS50885">
    <property type="entry name" value="HAMP"/>
    <property type="match status" value="1"/>
</dbReference>
<evidence type="ECO:0000313" key="8">
    <source>
        <dbReference type="Proteomes" id="UP000237684"/>
    </source>
</evidence>
<name>A0A2S8SV82_9BACT</name>
<dbReference type="CDD" id="cd01948">
    <property type="entry name" value="EAL"/>
    <property type="match status" value="1"/>
</dbReference>
<dbReference type="InterPro" id="IPR035965">
    <property type="entry name" value="PAS-like_dom_sf"/>
</dbReference>
<evidence type="ECO:0000313" key="7">
    <source>
        <dbReference type="EMBL" id="PQV64718.1"/>
    </source>
</evidence>
<dbReference type="RefSeq" id="WP_105483083.1">
    <property type="nucleotide sequence ID" value="NZ_NIGF01000004.1"/>
</dbReference>
<keyword evidence="1" id="KW-1133">Transmembrane helix</keyword>
<dbReference type="NCBIfam" id="TIGR00254">
    <property type="entry name" value="GGDEF"/>
    <property type="match status" value="1"/>
</dbReference>
<keyword evidence="1" id="KW-0472">Membrane</keyword>
<feature type="transmembrane region" description="Helical" evidence="1">
    <location>
        <begin position="274"/>
        <end position="294"/>
    </location>
</feature>
<dbReference type="Pfam" id="PF05228">
    <property type="entry name" value="CHASE4"/>
    <property type="match status" value="1"/>
</dbReference>
<dbReference type="SMART" id="SM00052">
    <property type="entry name" value="EAL"/>
    <property type="match status" value="1"/>
</dbReference>
<dbReference type="FunCoup" id="A0A2S8SV82">
    <property type="interactions" value="208"/>
</dbReference>
<comment type="caution">
    <text evidence="7">The sequence shown here is derived from an EMBL/GenBank/DDBJ whole genome shotgun (WGS) entry which is preliminary data.</text>
</comment>
<dbReference type="PROSITE" id="PS50883">
    <property type="entry name" value="EAL"/>
    <property type="match status" value="1"/>
</dbReference>
<dbReference type="GO" id="GO:0016020">
    <property type="term" value="C:membrane"/>
    <property type="evidence" value="ECO:0007669"/>
    <property type="project" value="InterPro"/>
</dbReference>
<dbReference type="InterPro" id="IPR007892">
    <property type="entry name" value="CHASE4"/>
</dbReference>
<evidence type="ECO:0000259" key="5">
    <source>
        <dbReference type="PROSITE" id="PS50885"/>
    </source>
</evidence>
<dbReference type="InterPro" id="IPR000014">
    <property type="entry name" value="PAS"/>
</dbReference>
<dbReference type="NCBIfam" id="TIGR00229">
    <property type="entry name" value="sensory_box"/>
    <property type="match status" value="1"/>
</dbReference>
<dbReference type="AlphaFoldDB" id="A0A2S8SV82"/>
<dbReference type="OrthoDB" id="415447at2"/>
<dbReference type="CDD" id="cd01949">
    <property type="entry name" value="GGDEF"/>
    <property type="match status" value="1"/>
</dbReference>
<feature type="domain" description="PAC" evidence="3">
    <location>
        <begin position="589"/>
        <end position="641"/>
    </location>
</feature>
<sequence length="1084" mass="119287">MTLRVKTLLTVGTALGALLVVLYLALRPLVLREFSRAESDVAIRRLQRTREVWNYGQNEFASNFIGWAAWNDMYDFVSNNNAEFRVAELNDQSLSASRADFVGIVRNDGTVLFARLFANKSTRGSSTIPPSLSRYLKVGSPYLRHENAVDIQAGLLVLPSGPMMVASLPVTTSNRAAPVSGTLLIGRYMLHLDWMRYIEATDQATEFRAFSSDLPANFAAAAAHLGKGEPFFLQPENGGEMAGYFVINDLGGAPLGLIRVGSPMEIMPRANLTLSYFTLLMLGCGVLLLILALLPVEKLVLARVARLNSVVDAVRTSGDLTQRVEEHGGDELSQLGANINRTLAALQAIATRQKRSERLYQQMAETALSAGDAYFVWQAGQEFLDWHGDIDALLGYAPGGMKRTQKAWLQHIHSVDQGKVVRSCARGLALKQVVRVEFRVIRCDGTTRHWMIRGKPLASEKLASEEQGSIQTASLDDSAPLGSSGAPRLLAVCIDITARKLAEEALRQSEERLQRIFDTAADAIVIADNDGQITFANEAAARIFGLSREEITARTIDDKAWEYAALDGGPFDPSENPFSRVRATGDPVYEVQYGVASADGPRVIVSVNAAPLLDARGNFSGMVASFADVTERRTLEARLQYQAFHDALTGLANRSLLRDRLEHALIQRGNGDNPIAVLFIDLDNFKYINDSLGHAAGDELIVEIGRRLKVSLRAGDTAARFGGDEFVVLLESVDSPHYVIQVAERLLDSLREPFNLSGREVFTTPSIGIAFSTGQYDHPDELLRHADAAMYEAKRLGKARYEVFQSSMSTSALNRLEIENDLRRALQKNEFFLHFQSKWNLETHELCGFEALVRWQHPQRGLVSPGDFIPIAEETGLIVPLGFMVLKSACEQAKLWSADLEKPIFMAVNVSARQLQLPEIVPLVARVIKESGFSPSCLILEITESSIVERTGAMLDTLNSLKALGVKLAIDDFGTGYSSLAYLRAFPFDYLKIDRQFVTNVHEEGGNGVIISSMITLAHALGLRVIAEGAEQIEEVAHLRHLGCDMAQGYYFGRPMNTAETEARFELVSCQAVALESAFQRSIL</sequence>
<accession>A0A2S8SV82</accession>
<dbReference type="PANTHER" id="PTHR44757:SF2">
    <property type="entry name" value="BIOFILM ARCHITECTURE MAINTENANCE PROTEIN MBAA"/>
    <property type="match status" value="1"/>
</dbReference>
<dbReference type="Gene3D" id="3.30.70.270">
    <property type="match status" value="1"/>
</dbReference>
<feature type="domain" description="PAS" evidence="2">
    <location>
        <begin position="509"/>
        <end position="555"/>
    </location>
</feature>
<dbReference type="InterPro" id="IPR035919">
    <property type="entry name" value="EAL_sf"/>
</dbReference>
<dbReference type="PROSITE" id="PS50113">
    <property type="entry name" value="PAC"/>
    <property type="match status" value="1"/>
</dbReference>
<dbReference type="InterPro" id="IPR052155">
    <property type="entry name" value="Biofilm_reg_signaling"/>
</dbReference>
<dbReference type="Pfam" id="PF08448">
    <property type="entry name" value="PAS_4"/>
    <property type="match status" value="1"/>
</dbReference>
<dbReference type="InterPro" id="IPR001633">
    <property type="entry name" value="EAL_dom"/>
</dbReference>
<dbReference type="SUPFAM" id="SSF55073">
    <property type="entry name" value="Nucleotide cyclase"/>
    <property type="match status" value="1"/>
</dbReference>
<keyword evidence="1" id="KW-0812">Transmembrane</keyword>
<evidence type="ECO:0000259" key="4">
    <source>
        <dbReference type="PROSITE" id="PS50883"/>
    </source>
</evidence>
<dbReference type="Proteomes" id="UP000237684">
    <property type="component" value="Unassembled WGS sequence"/>
</dbReference>
<dbReference type="GO" id="GO:0007165">
    <property type="term" value="P:signal transduction"/>
    <property type="evidence" value="ECO:0007669"/>
    <property type="project" value="InterPro"/>
</dbReference>
<dbReference type="PROSITE" id="PS50112">
    <property type="entry name" value="PAS"/>
    <property type="match status" value="1"/>
</dbReference>
<feature type="domain" description="HAMP" evidence="5">
    <location>
        <begin position="298"/>
        <end position="351"/>
    </location>
</feature>
<dbReference type="SMART" id="SM00304">
    <property type="entry name" value="HAMP"/>
    <property type="match status" value="1"/>
</dbReference>
<dbReference type="Gene3D" id="6.10.340.10">
    <property type="match status" value="1"/>
</dbReference>
<dbReference type="InParanoid" id="A0A2S8SV82"/>
<dbReference type="InterPro" id="IPR003660">
    <property type="entry name" value="HAMP_dom"/>
</dbReference>
<dbReference type="InterPro" id="IPR000700">
    <property type="entry name" value="PAS-assoc_C"/>
</dbReference>
<dbReference type="PANTHER" id="PTHR44757">
    <property type="entry name" value="DIGUANYLATE CYCLASE DGCP"/>
    <property type="match status" value="1"/>
</dbReference>
<evidence type="ECO:0000259" key="3">
    <source>
        <dbReference type="PROSITE" id="PS50113"/>
    </source>
</evidence>
<feature type="domain" description="GGDEF" evidence="6">
    <location>
        <begin position="673"/>
        <end position="806"/>
    </location>
</feature>
<dbReference type="SUPFAM" id="SSF141868">
    <property type="entry name" value="EAL domain-like"/>
    <property type="match status" value="1"/>
</dbReference>
<organism evidence="7 8">
    <name type="scientific">Abditibacterium utsteinense</name>
    <dbReference type="NCBI Taxonomy" id="1960156"/>
    <lineage>
        <taxon>Bacteria</taxon>
        <taxon>Pseudomonadati</taxon>
        <taxon>Abditibacteriota</taxon>
        <taxon>Abditibacteriia</taxon>
        <taxon>Abditibacteriales</taxon>
        <taxon>Abditibacteriaceae</taxon>
        <taxon>Abditibacterium</taxon>
    </lineage>
</organism>